<gene>
    <name evidence="3" type="ORF">H8K52_15035</name>
</gene>
<accession>A0ABR6X6Y4</accession>
<dbReference type="EMBL" id="JACOFW010000018">
    <property type="protein sequence ID" value="MBC3808659.1"/>
    <property type="molecule type" value="Genomic_DNA"/>
</dbReference>
<evidence type="ECO:0000313" key="4">
    <source>
        <dbReference type="Proteomes" id="UP000648257"/>
    </source>
</evidence>
<keyword evidence="4" id="KW-1185">Reference proteome</keyword>
<comment type="caution">
    <text evidence="3">The sequence shown here is derived from an EMBL/GenBank/DDBJ whole genome shotgun (WGS) entry which is preliminary data.</text>
</comment>
<feature type="coiled-coil region" evidence="1">
    <location>
        <begin position="63"/>
        <end position="118"/>
    </location>
</feature>
<dbReference type="Proteomes" id="UP000648257">
    <property type="component" value="Unassembled WGS sequence"/>
</dbReference>
<dbReference type="Pfam" id="PF20567">
    <property type="entry name" value="DUF6776"/>
    <property type="match status" value="1"/>
</dbReference>
<keyword evidence="2" id="KW-0472">Membrane</keyword>
<protein>
    <submittedName>
        <fullName evidence="3">Uncharacterized protein</fullName>
    </submittedName>
</protein>
<name>A0ABR6X6Y4_9BURK</name>
<keyword evidence="2" id="KW-1133">Transmembrane helix</keyword>
<feature type="transmembrane region" description="Helical" evidence="2">
    <location>
        <begin position="24"/>
        <end position="46"/>
    </location>
</feature>
<dbReference type="InterPro" id="IPR046703">
    <property type="entry name" value="DUF6776"/>
</dbReference>
<keyword evidence="1" id="KW-0175">Coiled coil</keyword>
<sequence>MPISKFFRRRITASKMTISQHLPWPIKFALFAVVIGVGGAIAMWTYDMGRSFAFGPKFSPEQMTALQDKVASLTAERDKLLATAATIESQQNIEKSIQKQLTDQVNILTAENNKIKDDLAFFESLMPSANRPQGITLQKSKIEMAAPNQLRYRSLVMQGGKAIREFSGEMHISLTLVQDGKPVMMEFPDPKSGEAAKLKLSFKHYQRLEGQITLPEGAIVKSAQMTVLEKGELRAKQSLSLSAQ</sequence>
<evidence type="ECO:0000256" key="2">
    <source>
        <dbReference type="SAM" id="Phobius"/>
    </source>
</evidence>
<organism evidence="3 4">
    <name type="scientific">Undibacterium seohonense</name>
    <dbReference type="NCBI Taxonomy" id="1344950"/>
    <lineage>
        <taxon>Bacteria</taxon>
        <taxon>Pseudomonadati</taxon>
        <taxon>Pseudomonadota</taxon>
        <taxon>Betaproteobacteria</taxon>
        <taxon>Burkholderiales</taxon>
        <taxon>Oxalobacteraceae</taxon>
        <taxon>Undibacterium</taxon>
    </lineage>
</organism>
<evidence type="ECO:0000256" key="1">
    <source>
        <dbReference type="SAM" id="Coils"/>
    </source>
</evidence>
<reference evidence="3 4" key="1">
    <citation type="submission" date="2020-08" db="EMBL/GenBank/DDBJ databases">
        <title>Novel species isolated from subtropical streams in China.</title>
        <authorList>
            <person name="Lu H."/>
        </authorList>
    </citation>
    <scope>NUCLEOTIDE SEQUENCE [LARGE SCALE GENOMIC DNA]</scope>
    <source>
        <strain evidence="3 4">KACC 16656</strain>
    </source>
</reference>
<dbReference type="RefSeq" id="WP_186923727.1">
    <property type="nucleotide sequence ID" value="NZ_JACOFW010000018.1"/>
</dbReference>
<keyword evidence="2" id="KW-0812">Transmembrane</keyword>
<proteinExistence type="predicted"/>
<evidence type="ECO:0000313" key="3">
    <source>
        <dbReference type="EMBL" id="MBC3808659.1"/>
    </source>
</evidence>